<protein>
    <submittedName>
        <fullName evidence="1">Uncharacterized protein</fullName>
    </submittedName>
</protein>
<reference evidence="1" key="1">
    <citation type="journal article" date="2015" name="Nature">
        <title>Complex archaea that bridge the gap between prokaryotes and eukaryotes.</title>
        <authorList>
            <person name="Spang A."/>
            <person name="Saw J.H."/>
            <person name="Jorgensen S.L."/>
            <person name="Zaremba-Niedzwiedzka K."/>
            <person name="Martijn J."/>
            <person name="Lind A.E."/>
            <person name="van Eijk R."/>
            <person name="Schleper C."/>
            <person name="Guy L."/>
            <person name="Ettema T.J."/>
        </authorList>
    </citation>
    <scope>NUCLEOTIDE SEQUENCE</scope>
</reference>
<organism evidence="1">
    <name type="scientific">marine sediment metagenome</name>
    <dbReference type="NCBI Taxonomy" id="412755"/>
    <lineage>
        <taxon>unclassified sequences</taxon>
        <taxon>metagenomes</taxon>
        <taxon>ecological metagenomes</taxon>
    </lineage>
</organism>
<name>A0A0F9H8W3_9ZZZZ</name>
<gene>
    <name evidence="1" type="ORF">LCGC14_1814530</name>
</gene>
<accession>A0A0F9H8W3</accession>
<sequence length="73" mass="8325">MVRISANIGHIEIIKTTKNLEVNKSHQKIFKDHFSTCPKTYTKVEGVIWDSSQDLSIDVIFSNAKKADKYSLL</sequence>
<proteinExistence type="predicted"/>
<evidence type="ECO:0000313" key="1">
    <source>
        <dbReference type="EMBL" id="KKL99431.1"/>
    </source>
</evidence>
<dbReference type="AlphaFoldDB" id="A0A0F9H8W3"/>
<dbReference type="EMBL" id="LAZR01017680">
    <property type="protein sequence ID" value="KKL99431.1"/>
    <property type="molecule type" value="Genomic_DNA"/>
</dbReference>
<comment type="caution">
    <text evidence="1">The sequence shown here is derived from an EMBL/GenBank/DDBJ whole genome shotgun (WGS) entry which is preliminary data.</text>
</comment>